<sequence>MITASFSRSIHKTSHCHSHNIGSNEYFCTDNNGHGAIITAGEGSSATPPDFLLMALGACLSNGIKFYIGKRGKKISNLDIDVIGEWSTKPCYRISDIKLKITAETDFDKETFAKIVNEAEEKMCPVSGTLRYSPKITSTVEIK</sequence>
<evidence type="ECO:0000313" key="2">
    <source>
        <dbReference type="Proteomes" id="UP001470230"/>
    </source>
</evidence>
<organism evidence="1 2">
    <name type="scientific">Tritrichomonas musculus</name>
    <dbReference type="NCBI Taxonomy" id="1915356"/>
    <lineage>
        <taxon>Eukaryota</taxon>
        <taxon>Metamonada</taxon>
        <taxon>Parabasalia</taxon>
        <taxon>Tritrichomonadida</taxon>
        <taxon>Tritrichomonadidae</taxon>
        <taxon>Tritrichomonas</taxon>
    </lineage>
</organism>
<dbReference type="PANTHER" id="PTHR34352:SF1">
    <property type="entry name" value="PROTEIN YHFA"/>
    <property type="match status" value="1"/>
</dbReference>
<gene>
    <name evidence="1" type="ORF">M9Y10_003421</name>
</gene>
<accession>A0ABR2JPW3</accession>
<reference evidence="1 2" key="1">
    <citation type="submission" date="2024-04" db="EMBL/GenBank/DDBJ databases">
        <title>Tritrichomonas musculus Genome.</title>
        <authorList>
            <person name="Alves-Ferreira E."/>
            <person name="Grigg M."/>
            <person name="Lorenzi H."/>
            <person name="Galac M."/>
        </authorList>
    </citation>
    <scope>NUCLEOTIDE SEQUENCE [LARGE SCALE GENOMIC DNA]</scope>
    <source>
        <strain evidence="1 2">EAF2021</strain>
    </source>
</reference>
<name>A0ABR2JPW3_9EUKA</name>
<keyword evidence="2" id="KW-1185">Reference proteome</keyword>
<proteinExistence type="predicted"/>
<dbReference type="PANTHER" id="PTHR34352">
    <property type="entry name" value="PROTEIN YHFA"/>
    <property type="match status" value="1"/>
</dbReference>
<evidence type="ECO:0008006" key="3">
    <source>
        <dbReference type="Google" id="ProtNLM"/>
    </source>
</evidence>
<dbReference type="InterPro" id="IPR015946">
    <property type="entry name" value="KH_dom-like_a/b"/>
</dbReference>
<evidence type="ECO:0000313" key="1">
    <source>
        <dbReference type="EMBL" id="KAK8880734.1"/>
    </source>
</evidence>
<dbReference type="InterPro" id="IPR036102">
    <property type="entry name" value="OsmC/Ohrsf"/>
</dbReference>
<comment type="caution">
    <text evidence="1">The sequence shown here is derived from an EMBL/GenBank/DDBJ whole genome shotgun (WGS) entry which is preliminary data.</text>
</comment>
<dbReference type="Pfam" id="PF02566">
    <property type="entry name" value="OsmC"/>
    <property type="match status" value="1"/>
</dbReference>
<protein>
    <recommendedName>
        <fullName evidence="3">OsmC-like protein</fullName>
    </recommendedName>
</protein>
<dbReference type="InterPro" id="IPR003718">
    <property type="entry name" value="OsmC/Ohr_fam"/>
</dbReference>
<dbReference type="SUPFAM" id="SSF82784">
    <property type="entry name" value="OsmC-like"/>
    <property type="match status" value="1"/>
</dbReference>
<dbReference type="Proteomes" id="UP001470230">
    <property type="component" value="Unassembled WGS sequence"/>
</dbReference>
<dbReference type="EMBL" id="JAPFFF010000010">
    <property type="protein sequence ID" value="KAK8880734.1"/>
    <property type="molecule type" value="Genomic_DNA"/>
</dbReference>
<dbReference type="Gene3D" id="3.30.300.20">
    <property type="match status" value="1"/>
</dbReference>